<keyword evidence="1" id="KW-0812">Transmembrane</keyword>
<proteinExistence type="predicted"/>
<keyword evidence="1" id="KW-1133">Transmembrane helix</keyword>
<evidence type="ECO:0000313" key="2">
    <source>
        <dbReference type="Proteomes" id="UP000504615"/>
    </source>
</evidence>
<dbReference type="RefSeq" id="XP_025074019.1">
    <property type="nucleotide sequence ID" value="XM_025218234.1"/>
</dbReference>
<sequence>MNFVGNEYYKLNRRLLMLVGLWPYEHSIYKYCQMIFCNVIVMYMTVSQVRVYSTYNLISSLCHLFDFALTCCGNNGIRYLMDHVEKDWNMLKDKKELEIIESYTYVGSMCTLSFTILGYVATITIFISSLIPSILDIIAPLNTSRPRQFLFPGEYFIDQQKFFYAILLQTNISLGLIVTTLVGTESLYVTYVQHACGMFRIAR</sequence>
<dbReference type="GeneID" id="112552616"/>
<organism evidence="2 3">
    <name type="scientific">Pogonomyrmex barbatus</name>
    <name type="common">red harvester ant</name>
    <dbReference type="NCBI Taxonomy" id="144034"/>
    <lineage>
        <taxon>Eukaryota</taxon>
        <taxon>Metazoa</taxon>
        <taxon>Ecdysozoa</taxon>
        <taxon>Arthropoda</taxon>
        <taxon>Hexapoda</taxon>
        <taxon>Insecta</taxon>
        <taxon>Pterygota</taxon>
        <taxon>Neoptera</taxon>
        <taxon>Endopterygota</taxon>
        <taxon>Hymenoptera</taxon>
        <taxon>Apocrita</taxon>
        <taxon>Aculeata</taxon>
        <taxon>Formicoidea</taxon>
        <taxon>Formicidae</taxon>
        <taxon>Myrmicinae</taxon>
        <taxon>Pogonomyrmex</taxon>
    </lineage>
</organism>
<feature type="transmembrane region" description="Helical" evidence="1">
    <location>
        <begin position="162"/>
        <end position="182"/>
    </location>
</feature>
<dbReference type="AlphaFoldDB" id="A0A8N1S545"/>
<protein>
    <submittedName>
        <fullName evidence="3">Uncharacterized protein LOC112552616</fullName>
    </submittedName>
</protein>
<dbReference type="OrthoDB" id="7543759at2759"/>
<accession>A0A8N1S545</accession>
<keyword evidence="1" id="KW-0472">Membrane</keyword>
<name>A0A8N1S545_9HYME</name>
<evidence type="ECO:0000313" key="3">
    <source>
        <dbReference type="RefSeq" id="XP_025074019.1"/>
    </source>
</evidence>
<gene>
    <name evidence="3" type="primary">LOC112552616</name>
</gene>
<evidence type="ECO:0000256" key="1">
    <source>
        <dbReference type="SAM" id="Phobius"/>
    </source>
</evidence>
<feature type="transmembrane region" description="Helical" evidence="1">
    <location>
        <begin position="116"/>
        <end position="141"/>
    </location>
</feature>
<keyword evidence="2" id="KW-1185">Reference proteome</keyword>
<reference evidence="3" key="1">
    <citation type="submission" date="2025-08" db="UniProtKB">
        <authorList>
            <consortium name="RefSeq"/>
        </authorList>
    </citation>
    <scope>IDENTIFICATION</scope>
</reference>
<dbReference type="Proteomes" id="UP000504615">
    <property type="component" value="Unplaced"/>
</dbReference>